<comment type="caution">
    <text evidence="1">The sequence shown here is derived from an EMBL/GenBank/DDBJ whole genome shotgun (WGS) entry which is preliminary data.</text>
</comment>
<organism evidence="1 2">
    <name type="scientific">Parabacteroides merdae</name>
    <dbReference type="NCBI Taxonomy" id="46503"/>
    <lineage>
        <taxon>Bacteria</taxon>
        <taxon>Pseudomonadati</taxon>
        <taxon>Bacteroidota</taxon>
        <taxon>Bacteroidia</taxon>
        <taxon>Bacteroidales</taxon>
        <taxon>Tannerellaceae</taxon>
        <taxon>Parabacteroides</taxon>
    </lineage>
</organism>
<dbReference type="Proteomes" id="UP000283732">
    <property type="component" value="Unassembled WGS sequence"/>
</dbReference>
<dbReference type="EMBL" id="QRKC01000015">
    <property type="protein sequence ID" value="RHH74028.1"/>
    <property type="molecule type" value="Genomic_DNA"/>
</dbReference>
<evidence type="ECO:0000313" key="2">
    <source>
        <dbReference type="Proteomes" id="UP000283732"/>
    </source>
</evidence>
<dbReference type="RefSeq" id="WP_122291622.1">
    <property type="nucleotide sequence ID" value="NZ_QRKC01000015.1"/>
</dbReference>
<reference evidence="1 2" key="1">
    <citation type="submission" date="2018-08" db="EMBL/GenBank/DDBJ databases">
        <title>A genome reference for cultivated species of the human gut microbiota.</title>
        <authorList>
            <person name="Zou Y."/>
            <person name="Xue W."/>
            <person name="Luo G."/>
        </authorList>
    </citation>
    <scope>NUCLEOTIDE SEQUENCE [LARGE SCALE GENOMIC DNA]</scope>
    <source>
        <strain evidence="1 2">AM16-50</strain>
    </source>
</reference>
<accession>A0A3R6EQH8</accession>
<gene>
    <name evidence="1" type="ORF">DW191_19210</name>
</gene>
<sequence length="683" mass="77934">MNIAYYYEFRGLDNVLNRVEILTNNSVTAKEVTGTGTPFVLTYSDAKKLDPVQGAGATIGLVSHEVFEFVSLHTDDMQGYMIKMYRAGKLYWVGWLDPELYEEQLSDYPPYPVEFTAADFNVLERLKYKDENDANYTDIVSMKEHLKRCLSALALPFEKIYIGCSTTAEGITLSDSETVLDKLYVMSANFYDEENEPMSCRKVIECILQPFGLMMVQRNGNIYIYDYNTIEDGLPMKCYNYANWMYEGLQTPEYNREDLSDIGFMSTEGSYGFEEMKNNVTITSSIYAEQSLIDETVQETGLEGKVASLDKDSYTEEHYSKCAGWNYNDFILLKSKKKESTILGANLAYTGKENISNNVWFQNNSGLIIPSTKFFLRLKCRAYINTKNDPFDNDEKVDTPEESMRMQLFYKLILIRDGKNIMCYNGKNWEYVPESGAIKYGEMIFLNNGNWRDSRVLNQWLTNSEVYWTGLEQPVTIIDKEKDFQSGVKIPIPPESGILKLVISYAIIDANSRIPSVLKEVKNLIIDNVVLELEDIDGNSVSTDDYEFKSYVNKKVKSDLDEITLKCISANQEKAPIGKANILKKIDSGFTFQLSYTRSGQTNILERLLMCTIHSNYSQKHGQFGCKLHLKGNPIMGYVTYNKFLKGNFLVTGAELNFRRATMTLSCVGFSKDVAKLSDIPYD</sequence>
<proteinExistence type="predicted"/>
<evidence type="ECO:0000313" key="1">
    <source>
        <dbReference type="EMBL" id="RHH74028.1"/>
    </source>
</evidence>
<protein>
    <submittedName>
        <fullName evidence="1">Uncharacterized protein</fullName>
    </submittedName>
</protein>
<name>A0A3R6EQH8_9BACT</name>
<dbReference type="AlphaFoldDB" id="A0A3R6EQH8"/>